<comment type="caution">
    <text evidence="5">The sequence shown here is derived from an EMBL/GenBank/DDBJ whole genome shotgun (WGS) entry which is preliminary data.</text>
</comment>
<organism evidence="5 6">
    <name type="scientific">Digitaria exilis</name>
    <dbReference type="NCBI Taxonomy" id="1010633"/>
    <lineage>
        <taxon>Eukaryota</taxon>
        <taxon>Viridiplantae</taxon>
        <taxon>Streptophyta</taxon>
        <taxon>Embryophyta</taxon>
        <taxon>Tracheophyta</taxon>
        <taxon>Spermatophyta</taxon>
        <taxon>Magnoliopsida</taxon>
        <taxon>Liliopsida</taxon>
        <taxon>Poales</taxon>
        <taxon>Poaceae</taxon>
        <taxon>PACMAD clade</taxon>
        <taxon>Panicoideae</taxon>
        <taxon>Panicodae</taxon>
        <taxon>Paniceae</taxon>
        <taxon>Anthephorinae</taxon>
        <taxon>Digitaria</taxon>
    </lineage>
</organism>
<dbReference type="InterPro" id="IPR011989">
    <property type="entry name" value="ARM-like"/>
</dbReference>
<gene>
    <name evidence="5" type="ORF">HU200_005441</name>
</gene>
<dbReference type="SUPFAM" id="SSF48371">
    <property type="entry name" value="ARM repeat"/>
    <property type="match status" value="1"/>
</dbReference>
<evidence type="ECO:0000256" key="2">
    <source>
        <dbReference type="ARBA" id="ARBA00023306"/>
    </source>
</evidence>
<feature type="compositionally biased region" description="Low complexity" evidence="3">
    <location>
        <begin position="1"/>
        <end position="15"/>
    </location>
</feature>
<evidence type="ECO:0000259" key="4">
    <source>
        <dbReference type="Pfam" id="PF09759"/>
    </source>
</evidence>
<dbReference type="InterPro" id="IPR019156">
    <property type="entry name" value="Ataxin-10_domain"/>
</dbReference>
<feature type="region of interest" description="Disordered" evidence="3">
    <location>
        <begin position="1"/>
        <end position="41"/>
    </location>
</feature>
<dbReference type="EMBL" id="JACEFO010000369">
    <property type="protein sequence ID" value="KAF8772738.1"/>
    <property type="molecule type" value="Genomic_DNA"/>
</dbReference>
<keyword evidence="6" id="KW-1185">Reference proteome</keyword>
<feature type="compositionally biased region" description="Pro residues" evidence="3">
    <location>
        <begin position="16"/>
        <end position="34"/>
    </location>
</feature>
<dbReference type="GO" id="GO:0051301">
    <property type="term" value="P:cell division"/>
    <property type="evidence" value="ECO:0007669"/>
    <property type="project" value="UniProtKB-KW"/>
</dbReference>
<dbReference type="PANTHER" id="PTHR13255">
    <property type="entry name" value="ATAXIN-10"/>
    <property type="match status" value="1"/>
</dbReference>
<keyword evidence="2" id="KW-0131">Cell cycle</keyword>
<dbReference type="PANTHER" id="PTHR13255:SF0">
    <property type="entry name" value="ATAXIN-10"/>
    <property type="match status" value="1"/>
</dbReference>
<name>A0A835FT49_9POAL</name>
<keyword evidence="1" id="KW-0132">Cell division</keyword>
<dbReference type="OrthoDB" id="379794at2759"/>
<evidence type="ECO:0000256" key="3">
    <source>
        <dbReference type="SAM" id="MobiDB-lite"/>
    </source>
</evidence>
<proteinExistence type="predicted"/>
<dbReference type="InterPro" id="IPR016024">
    <property type="entry name" value="ARM-type_fold"/>
</dbReference>
<evidence type="ECO:0000256" key="1">
    <source>
        <dbReference type="ARBA" id="ARBA00022618"/>
    </source>
</evidence>
<feature type="domain" description="Ataxin-10" evidence="4">
    <location>
        <begin position="255"/>
        <end position="328"/>
    </location>
</feature>
<accession>A0A835FT49</accession>
<dbReference type="Gene3D" id="1.25.10.10">
    <property type="entry name" value="Leucine-rich Repeat Variant"/>
    <property type="match status" value="1"/>
</dbReference>
<dbReference type="AlphaFoldDB" id="A0A835FT49"/>
<evidence type="ECO:0000313" key="6">
    <source>
        <dbReference type="Proteomes" id="UP000636709"/>
    </source>
</evidence>
<sequence length="330" mass="36451">MAGGLASTSSPTPSTSCPPPRPTSCSSPPPPPQPPRRRRAQPVRLHRALGALRRGRLRALLPSLAPDAARAALQALGNTALAGEFHRDAVWEALFPEALLEFAGVRDAGVLDPLCMVLDTCCGGEGGRQRLNELCHEDLGLPILVQVVNTASQVEHKEEWLEWLLFKVCVEEQKFETLFNALCSNDVECTDNGEYNAKHAFLLGTLSMCLNNHPKELLRDICAWESPSSETQSPVDSLLQTGLVKDAKVCPYIGYRRDLVAVIANCLHGRKKVQDEIRQLGGVLLLLQQCVIDEDNPYLREWGLLAVKNLLQENEENQKEVLNLRCKNLL</sequence>
<dbReference type="Pfam" id="PF09759">
    <property type="entry name" value="Atx10homo_assoc"/>
    <property type="match status" value="1"/>
</dbReference>
<dbReference type="GO" id="GO:0005829">
    <property type="term" value="C:cytosol"/>
    <property type="evidence" value="ECO:0007669"/>
    <property type="project" value="TreeGrafter"/>
</dbReference>
<evidence type="ECO:0000313" key="5">
    <source>
        <dbReference type="EMBL" id="KAF8772738.1"/>
    </source>
</evidence>
<dbReference type="Proteomes" id="UP000636709">
    <property type="component" value="Unassembled WGS sequence"/>
</dbReference>
<protein>
    <recommendedName>
        <fullName evidence="4">Ataxin-10 domain-containing protein</fullName>
    </recommendedName>
</protein>
<reference evidence="5" key="1">
    <citation type="submission" date="2020-07" db="EMBL/GenBank/DDBJ databases">
        <title>Genome sequence and genetic diversity analysis of an under-domesticated orphan crop, white fonio (Digitaria exilis).</title>
        <authorList>
            <person name="Bennetzen J.L."/>
            <person name="Chen S."/>
            <person name="Ma X."/>
            <person name="Wang X."/>
            <person name="Yssel A.E.J."/>
            <person name="Chaluvadi S.R."/>
            <person name="Johnson M."/>
            <person name="Gangashetty P."/>
            <person name="Hamidou F."/>
            <person name="Sanogo M.D."/>
            <person name="Zwaenepoel A."/>
            <person name="Wallace J."/>
            <person name="Van De Peer Y."/>
            <person name="Van Deynze A."/>
        </authorList>
    </citation>
    <scope>NUCLEOTIDE SEQUENCE</scope>
    <source>
        <tissue evidence="5">Leaves</tissue>
    </source>
</reference>
<dbReference type="InterPro" id="IPR051374">
    <property type="entry name" value="Ataxin-10/CTR86_families"/>
</dbReference>